<dbReference type="OrthoDB" id="1928231at2"/>
<protein>
    <recommendedName>
        <fullName evidence="3">Lipoprotein</fullName>
    </recommendedName>
</protein>
<proteinExistence type="predicted"/>
<evidence type="ECO:0000313" key="2">
    <source>
        <dbReference type="Proteomes" id="UP000219252"/>
    </source>
</evidence>
<reference evidence="2" key="1">
    <citation type="submission" date="2017-08" db="EMBL/GenBank/DDBJ databases">
        <authorList>
            <person name="Varghese N."/>
            <person name="Submissions S."/>
        </authorList>
    </citation>
    <scope>NUCLEOTIDE SEQUENCE [LARGE SCALE GENOMIC DNA]</scope>
    <source>
        <strain evidence="2">JC23</strain>
    </source>
</reference>
<dbReference type="RefSeq" id="WP_097150848.1">
    <property type="nucleotide sequence ID" value="NZ_OBQC01000017.1"/>
</dbReference>
<dbReference type="EMBL" id="OBQC01000017">
    <property type="protein sequence ID" value="SOC43660.1"/>
    <property type="molecule type" value="Genomic_DNA"/>
</dbReference>
<organism evidence="1 2">
    <name type="scientific">Ureibacillus acetophenoni</name>
    <dbReference type="NCBI Taxonomy" id="614649"/>
    <lineage>
        <taxon>Bacteria</taxon>
        <taxon>Bacillati</taxon>
        <taxon>Bacillota</taxon>
        <taxon>Bacilli</taxon>
        <taxon>Bacillales</taxon>
        <taxon>Caryophanaceae</taxon>
        <taxon>Ureibacillus</taxon>
    </lineage>
</organism>
<dbReference type="Proteomes" id="UP000219252">
    <property type="component" value="Unassembled WGS sequence"/>
</dbReference>
<accession>A0A285UP62</accession>
<sequence>MFRKNIIPLLVILLLLSACSNYKTRVYKGETSDWKADYVYKETSTKGYEYIFQLTYKNDVSGLSELKDFTIKFKAGSGETGGTLPISILKNGAFTSSGAYEGTSLLREDSQIKVYVNWGTNEDSFVLEYND</sequence>
<evidence type="ECO:0000313" key="1">
    <source>
        <dbReference type="EMBL" id="SOC43660.1"/>
    </source>
</evidence>
<keyword evidence="2" id="KW-1185">Reference proteome</keyword>
<dbReference type="AlphaFoldDB" id="A0A285UP62"/>
<gene>
    <name evidence="1" type="ORF">SAMN05877842_1174</name>
</gene>
<name>A0A285UP62_9BACL</name>
<evidence type="ECO:0008006" key="3">
    <source>
        <dbReference type="Google" id="ProtNLM"/>
    </source>
</evidence>
<dbReference type="PROSITE" id="PS51257">
    <property type="entry name" value="PROKAR_LIPOPROTEIN"/>
    <property type="match status" value="1"/>
</dbReference>